<dbReference type="SUPFAM" id="SSF53474">
    <property type="entry name" value="alpha/beta-Hydrolases"/>
    <property type="match status" value="1"/>
</dbReference>
<dbReference type="OrthoDB" id="9775851at2"/>
<evidence type="ECO:0000256" key="3">
    <source>
        <dbReference type="RuleBase" id="RU361235"/>
    </source>
</evidence>
<dbReference type="Proteomes" id="UP000184212">
    <property type="component" value="Unassembled WGS sequence"/>
</dbReference>
<dbReference type="RefSeq" id="WP_073129974.1">
    <property type="nucleotide sequence ID" value="NZ_FQWQ01000001.1"/>
</dbReference>
<comment type="similarity">
    <text evidence="1 3">Belongs to the type-B carboxylesterase/lipase family.</text>
</comment>
<evidence type="ECO:0000313" key="6">
    <source>
        <dbReference type="Proteomes" id="UP000184212"/>
    </source>
</evidence>
<dbReference type="InterPro" id="IPR019826">
    <property type="entry name" value="Carboxylesterase_B_AS"/>
</dbReference>
<dbReference type="InterPro" id="IPR050309">
    <property type="entry name" value="Type-B_Carboxylest/Lipase"/>
</dbReference>
<feature type="chain" id="PRO_5011831688" description="Carboxylic ester hydrolase" evidence="3">
    <location>
        <begin position="19"/>
        <end position="546"/>
    </location>
</feature>
<dbReference type="EC" id="3.1.1.-" evidence="3"/>
<dbReference type="PANTHER" id="PTHR11559">
    <property type="entry name" value="CARBOXYLESTERASE"/>
    <property type="match status" value="1"/>
</dbReference>
<dbReference type="InterPro" id="IPR029058">
    <property type="entry name" value="AB_hydrolase_fold"/>
</dbReference>
<dbReference type="Pfam" id="PF00135">
    <property type="entry name" value="COesterase"/>
    <property type="match status" value="1"/>
</dbReference>
<gene>
    <name evidence="5" type="ORF">SAMN04488109_0176</name>
</gene>
<name>A0A1M5JN22_9BACT</name>
<dbReference type="Gene3D" id="3.40.50.1820">
    <property type="entry name" value="alpha/beta hydrolase"/>
    <property type="match status" value="1"/>
</dbReference>
<evidence type="ECO:0000259" key="4">
    <source>
        <dbReference type="Pfam" id="PF00135"/>
    </source>
</evidence>
<evidence type="ECO:0000313" key="5">
    <source>
        <dbReference type="EMBL" id="SHG41928.1"/>
    </source>
</evidence>
<dbReference type="InterPro" id="IPR002018">
    <property type="entry name" value="CarbesteraseB"/>
</dbReference>
<dbReference type="AlphaFoldDB" id="A0A1M5JN22"/>
<dbReference type="EMBL" id="FQWQ01000001">
    <property type="protein sequence ID" value="SHG41928.1"/>
    <property type="molecule type" value="Genomic_DNA"/>
</dbReference>
<sequence length="546" mass="59733">MKRIITAIVLWSVLAALHASGQKSVTLPIQNGQDIAVAQTRSGKVRGYIHNGIYAYKGIPYAQAKRFQAPQKPTPWEGIRSSMTYGPVSPLLTPTTQVNDESEFLFHHDWGYTNEDCLRLNVWTPAINDGKKRPVMFWIHGGGYTAGSSQELPSYDGESISRKGDVILVSINHRLNILGFLDLSEYGDQYKGSANASFLDLVAALEWVKDNISNFGGDPNNVTIFGQSGGGGKVTTLMSSPKAKGLFHKAIVQSGVWSDFQDNLISKRIGAAVLNELGIIPSRVDSIAKVPYDKLVAAGNKALQKVREQLTAEGKPVGAGLRFGWGPTLDGDFLPYQMSDPKALALSANVPLVIGSTKNEFITSIRNPDLRKATPEQAKAHLQKQWGDKTEAYLAAVKKTYPNDTRASDLVDIDGFFRPGMVAEANAKSSNGTAPVYMYLFTWQSPVFNGDYKAFHCMEIPFVMNNIARCEEMTGGGKEAYALADKMSQAWINFARTGDPNHKGLPQWPKYSEAVGATMMFDNMPAVRNQPDKDILAVSSGTPPRF</sequence>
<feature type="domain" description="Carboxylesterase type B" evidence="4">
    <location>
        <begin position="37"/>
        <end position="530"/>
    </location>
</feature>
<reference evidence="5 6" key="1">
    <citation type="submission" date="2016-11" db="EMBL/GenBank/DDBJ databases">
        <authorList>
            <person name="Jaros S."/>
            <person name="Januszkiewicz K."/>
            <person name="Wedrychowicz H."/>
        </authorList>
    </citation>
    <scope>NUCLEOTIDE SEQUENCE [LARGE SCALE GENOMIC DNA]</scope>
    <source>
        <strain evidence="5 6">DSM 24574</strain>
    </source>
</reference>
<evidence type="ECO:0000256" key="1">
    <source>
        <dbReference type="ARBA" id="ARBA00005964"/>
    </source>
</evidence>
<evidence type="ECO:0000256" key="2">
    <source>
        <dbReference type="ARBA" id="ARBA00022801"/>
    </source>
</evidence>
<dbReference type="PROSITE" id="PS00122">
    <property type="entry name" value="CARBOXYLESTERASE_B_1"/>
    <property type="match status" value="1"/>
</dbReference>
<feature type="signal peptide" evidence="3">
    <location>
        <begin position="1"/>
        <end position="18"/>
    </location>
</feature>
<proteinExistence type="inferred from homology"/>
<protein>
    <recommendedName>
        <fullName evidence="3">Carboxylic ester hydrolase</fullName>
        <ecNumber evidence="3">3.1.1.-</ecNumber>
    </recommendedName>
</protein>
<organism evidence="5 6">
    <name type="scientific">Chryseolinea serpens</name>
    <dbReference type="NCBI Taxonomy" id="947013"/>
    <lineage>
        <taxon>Bacteria</taxon>
        <taxon>Pseudomonadati</taxon>
        <taxon>Bacteroidota</taxon>
        <taxon>Cytophagia</taxon>
        <taxon>Cytophagales</taxon>
        <taxon>Fulvivirgaceae</taxon>
        <taxon>Chryseolinea</taxon>
    </lineage>
</organism>
<dbReference type="GO" id="GO:0016787">
    <property type="term" value="F:hydrolase activity"/>
    <property type="evidence" value="ECO:0007669"/>
    <property type="project" value="UniProtKB-KW"/>
</dbReference>
<accession>A0A1M5JN22</accession>
<dbReference type="STRING" id="947013.SAMN04488109_0176"/>
<keyword evidence="6" id="KW-1185">Reference proteome</keyword>
<keyword evidence="2 3" id="KW-0378">Hydrolase</keyword>
<keyword evidence="3" id="KW-0732">Signal</keyword>